<name>E7C1D9_9BACT</name>
<dbReference type="FunFam" id="3.40.50.1440:FF:000001">
    <property type="entry name" value="Cell division protein FtsZ"/>
    <property type="match status" value="1"/>
</dbReference>
<evidence type="ECO:0000256" key="1">
    <source>
        <dbReference type="ARBA" id="ARBA00009690"/>
    </source>
</evidence>
<dbReference type="Pfam" id="PF12327">
    <property type="entry name" value="FtsZ_C"/>
    <property type="match status" value="1"/>
</dbReference>
<dbReference type="GO" id="GO:0005737">
    <property type="term" value="C:cytoplasm"/>
    <property type="evidence" value="ECO:0007669"/>
    <property type="project" value="UniProtKB-SubCell"/>
</dbReference>
<dbReference type="InterPro" id="IPR024757">
    <property type="entry name" value="FtsZ_C"/>
</dbReference>
<accession>E7C1D9</accession>
<comment type="subcellular location">
    <subcellularLocation>
        <location evidence="4">Cytoplasm</location>
    </subcellularLocation>
    <text evidence="4">Assembles at midcell at the inner surface of the cytoplasmic membrane.</text>
</comment>
<feature type="binding site" evidence="4">
    <location>
        <position position="140"/>
    </location>
    <ligand>
        <name>GTP</name>
        <dbReference type="ChEBI" id="CHEBI:37565"/>
    </ligand>
</feature>
<feature type="domain" description="Tubulin/FtsZ GTPase" evidence="6">
    <location>
        <begin position="14"/>
        <end position="206"/>
    </location>
</feature>
<comment type="similarity">
    <text evidence="1 4">Belongs to the FtsZ family.</text>
</comment>
<dbReference type="InterPro" id="IPR008280">
    <property type="entry name" value="Tub_FtsZ_C"/>
</dbReference>
<evidence type="ECO:0000256" key="3">
    <source>
        <dbReference type="ARBA" id="ARBA00023134"/>
    </source>
</evidence>
<keyword evidence="2 4" id="KW-0547">Nucleotide-binding</keyword>
<dbReference type="Gene3D" id="3.30.1330.20">
    <property type="entry name" value="Tubulin/FtsZ, C-terminal domain"/>
    <property type="match status" value="1"/>
</dbReference>
<dbReference type="AlphaFoldDB" id="E7C1D9"/>
<gene>
    <name evidence="4" type="primary">ftsZ</name>
</gene>
<dbReference type="PRINTS" id="PR00423">
    <property type="entry name" value="CELLDVISFTSZ"/>
</dbReference>
<evidence type="ECO:0000259" key="6">
    <source>
        <dbReference type="SMART" id="SM00864"/>
    </source>
</evidence>
<dbReference type="HAMAP" id="MF_00909">
    <property type="entry name" value="FtsZ"/>
    <property type="match status" value="1"/>
</dbReference>
<dbReference type="InterPro" id="IPR045061">
    <property type="entry name" value="FtsZ/CetZ"/>
</dbReference>
<feature type="binding site" evidence="4">
    <location>
        <position position="144"/>
    </location>
    <ligand>
        <name>GTP</name>
        <dbReference type="ChEBI" id="CHEBI:37565"/>
    </ligand>
</feature>
<dbReference type="SMART" id="SM00864">
    <property type="entry name" value="Tubulin"/>
    <property type="match status" value="1"/>
</dbReference>
<dbReference type="InterPro" id="IPR018316">
    <property type="entry name" value="Tubulin/FtsZ_2-layer-sand-dom"/>
</dbReference>
<evidence type="ECO:0000313" key="8">
    <source>
        <dbReference type="EMBL" id="ADI21263.1"/>
    </source>
</evidence>
<dbReference type="InterPro" id="IPR020805">
    <property type="entry name" value="Cell_div_FtsZ_CS"/>
</dbReference>
<comment type="function">
    <text evidence="4">Essential cell division protein that forms a contractile ring structure (Z ring) at the future cell division site. The regulation of the ring assembly controls the timing and the location of cell division. One of the functions of the FtsZ ring is to recruit other cell division proteins to the septum to produce a new cell wall between the dividing cells. Binds GTP and shows GTPase activity.</text>
</comment>
<dbReference type="InterPro" id="IPR000158">
    <property type="entry name" value="Cell_div_FtsZ"/>
</dbReference>
<organism evidence="8">
    <name type="scientific">uncultured myxobacterium HF0010_08B07</name>
    <dbReference type="NCBI Taxonomy" id="723553"/>
    <lineage>
        <taxon>Bacteria</taxon>
        <taxon>Pseudomonadati</taxon>
        <taxon>Myxococcota</taxon>
        <taxon>Myxococcia</taxon>
        <taxon>Myxococcales</taxon>
        <taxon>environmental samples</taxon>
    </lineage>
</organism>
<keyword evidence="3 4" id="KW-0342">GTP-binding</keyword>
<protein>
    <recommendedName>
        <fullName evidence="4 5">Cell division protein FtsZ</fullName>
    </recommendedName>
</protein>
<dbReference type="NCBIfam" id="TIGR00065">
    <property type="entry name" value="ftsZ"/>
    <property type="match status" value="1"/>
</dbReference>
<dbReference type="InterPro" id="IPR036525">
    <property type="entry name" value="Tubulin/FtsZ_GTPase_sf"/>
</dbReference>
<comment type="subunit">
    <text evidence="4">Homodimer. Polymerizes to form a dynamic ring structure in a strictly GTP-dependent manner. Interacts directly with several other division proteins.</text>
</comment>
<keyword evidence="4" id="KW-0131">Cell cycle</keyword>
<keyword evidence="4 8" id="KW-0132">Cell division</keyword>
<dbReference type="Pfam" id="PF00091">
    <property type="entry name" value="Tubulin"/>
    <property type="match status" value="1"/>
</dbReference>
<dbReference type="GO" id="GO:0005525">
    <property type="term" value="F:GTP binding"/>
    <property type="evidence" value="ECO:0007669"/>
    <property type="project" value="UniProtKB-UniRule"/>
</dbReference>
<dbReference type="PANTHER" id="PTHR30314">
    <property type="entry name" value="CELL DIVISION PROTEIN FTSZ-RELATED"/>
    <property type="match status" value="1"/>
</dbReference>
<dbReference type="SUPFAM" id="SSF55307">
    <property type="entry name" value="Tubulin C-terminal domain-like"/>
    <property type="match status" value="1"/>
</dbReference>
<dbReference type="InterPro" id="IPR037103">
    <property type="entry name" value="Tubulin/FtsZ-like_C"/>
</dbReference>
<dbReference type="Gene3D" id="3.40.50.1440">
    <property type="entry name" value="Tubulin/FtsZ, GTPase domain"/>
    <property type="match status" value="1"/>
</dbReference>
<dbReference type="SMART" id="SM00865">
    <property type="entry name" value="Tubulin_C"/>
    <property type="match status" value="1"/>
</dbReference>
<dbReference type="GO" id="GO:0043093">
    <property type="term" value="P:FtsZ-dependent cytokinesis"/>
    <property type="evidence" value="ECO:0007669"/>
    <property type="project" value="UniProtKB-UniRule"/>
</dbReference>
<dbReference type="CDD" id="cd02201">
    <property type="entry name" value="FtsZ_type1"/>
    <property type="match status" value="1"/>
</dbReference>
<keyword evidence="4" id="KW-0717">Septation</keyword>
<evidence type="ECO:0000256" key="2">
    <source>
        <dbReference type="ARBA" id="ARBA00022741"/>
    </source>
</evidence>
<dbReference type="SUPFAM" id="SSF52490">
    <property type="entry name" value="Tubulin nucleotide-binding domain-like"/>
    <property type="match status" value="1"/>
</dbReference>
<evidence type="ECO:0000256" key="4">
    <source>
        <dbReference type="HAMAP-Rule" id="MF_00909"/>
    </source>
</evidence>
<proteinExistence type="inferred from homology"/>
<dbReference type="PANTHER" id="PTHR30314:SF3">
    <property type="entry name" value="MITOCHONDRIAL DIVISION PROTEIN FSZA"/>
    <property type="match status" value="1"/>
</dbReference>
<evidence type="ECO:0000259" key="7">
    <source>
        <dbReference type="SMART" id="SM00865"/>
    </source>
</evidence>
<feature type="binding site" evidence="4">
    <location>
        <begin position="22"/>
        <end position="26"/>
    </location>
    <ligand>
        <name>GTP</name>
        <dbReference type="ChEBI" id="CHEBI:37565"/>
    </ligand>
</feature>
<dbReference type="PROSITE" id="PS01134">
    <property type="entry name" value="FTSZ_1"/>
    <property type="match status" value="1"/>
</dbReference>
<feature type="domain" description="Tubulin/FtsZ 2-layer sandwich" evidence="7">
    <location>
        <begin position="208"/>
        <end position="326"/>
    </location>
</feature>
<reference evidence="8" key="1">
    <citation type="submission" date="2010-01" db="EMBL/GenBank/DDBJ databases">
        <title>Genome fragments of uncultured bacteria from the North Pacific subtropical Gyre.</title>
        <authorList>
            <person name="Pham V.D."/>
            <person name="Delong E.F."/>
        </authorList>
    </citation>
    <scope>NUCLEOTIDE SEQUENCE</scope>
</reference>
<keyword evidence="4" id="KW-0963">Cytoplasm</keyword>
<feature type="binding site" evidence="4">
    <location>
        <begin position="109"/>
        <end position="111"/>
    </location>
    <ligand>
        <name>GTP</name>
        <dbReference type="ChEBI" id="CHEBI:37565"/>
    </ligand>
</feature>
<dbReference type="InterPro" id="IPR003008">
    <property type="entry name" value="Tubulin_FtsZ_GTPase"/>
</dbReference>
<dbReference type="GO" id="GO:0051258">
    <property type="term" value="P:protein polymerization"/>
    <property type="evidence" value="ECO:0007669"/>
    <property type="project" value="UniProtKB-UniRule"/>
</dbReference>
<dbReference type="GO" id="GO:0000917">
    <property type="term" value="P:division septum assembly"/>
    <property type="evidence" value="ECO:0007669"/>
    <property type="project" value="UniProtKB-KW"/>
</dbReference>
<dbReference type="EMBL" id="GU567949">
    <property type="protein sequence ID" value="ADI21263.1"/>
    <property type="molecule type" value="Genomic_DNA"/>
</dbReference>
<evidence type="ECO:0000256" key="5">
    <source>
        <dbReference type="NCBIfam" id="TIGR00065"/>
    </source>
</evidence>
<dbReference type="GO" id="GO:0003924">
    <property type="term" value="F:GTPase activity"/>
    <property type="evidence" value="ECO:0007669"/>
    <property type="project" value="UniProtKB-UniRule"/>
</dbReference>
<dbReference type="GO" id="GO:0032153">
    <property type="term" value="C:cell division site"/>
    <property type="evidence" value="ECO:0007669"/>
    <property type="project" value="UniProtKB-UniRule"/>
</dbReference>
<sequence>MTWQILDSNYEQAKITVIGVGGGGGNSVHHMIQSEIKGVEFICANTDSQDLTKIHKAKKIKLGEEFTKGLGAGNDPERGRVATELSIPEIRDALEHTEMLFIVAGMGGGTGTGGSPVIAKVAKELDILTVAVVTTPFKYEQEKRAEQARAGISKLMQNVDSCIEIDNEKIFEIFPANAQFNEGFNAVNEVITNAVRGVSNVILNPATMNVDFADVQAAMSQKGMAIMCIGKAKGLNRAVEAVNNALNNPFFNKAEVKNAKGLLVNICGASGMEMQEINEIMKQAQSISQQGVEAIPGLTIDESFGDEIVVTIIATGLRRFNLDEFSDSYIRPVRDMNPVRKELEGYVDPEKLKLIDIHDVIRSIED</sequence>
<feature type="binding site" evidence="4">
    <location>
        <position position="188"/>
    </location>
    <ligand>
        <name>GTP</name>
        <dbReference type="ChEBI" id="CHEBI:37565"/>
    </ligand>
</feature>